<keyword evidence="3" id="KW-1185">Reference proteome</keyword>
<sequence length="98" mass="11024">MMAATPVRLLLPNPISVKFEGSEDTLTISEAVPQQYTFFQANLLDCLSALDFLNWADRNKAVEEGKKERQEQRAENIANYRGKRKGAKGKADAQHKTD</sequence>
<dbReference type="InParanoid" id="A0A0G4FPL3"/>
<reference evidence="2 3" key="1">
    <citation type="submission" date="2014-11" db="EMBL/GenBank/DDBJ databases">
        <authorList>
            <person name="Zhu J."/>
            <person name="Qi W."/>
            <person name="Song R."/>
        </authorList>
    </citation>
    <scope>NUCLEOTIDE SEQUENCE [LARGE SCALE GENOMIC DNA]</scope>
</reference>
<dbReference type="AlphaFoldDB" id="A0A0G4FPL3"/>
<proteinExistence type="predicted"/>
<protein>
    <submittedName>
        <fullName evidence="2">Uncharacterized protein</fullName>
    </submittedName>
</protein>
<dbReference type="EMBL" id="CDMY01000474">
    <property type="protein sequence ID" value="CEM15948.1"/>
    <property type="molecule type" value="Genomic_DNA"/>
</dbReference>
<gene>
    <name evidence="2" type="ORF">Vbra_15924</name>
</gene>
<evidence type="ECO:0000256" key="1">
    <source>
        <dbReference type="SAM" id="MobiDB-lite"/>
    </source>
</evidence>
<organism evidence="2 3">
    <name type="scientific">Vitrella brassicaformis (strain CCMP3155)</name>
    <dbReference type="NCBI Taxonomy" id="1169540"/>
    <lineage>
        <taxon>Eukaryota</taxon>
        <taxon>Sar</taxon>
        <taxon>Alveolata</taxon>
        <taxon>Colpodellida</taxon>
        <taxon>Vitrellaceae</taxon>
        <taxon>Vitrella</taxon>
    </lineage>
</organism>
<feature type="region of interest" description="Disordered" evidence="1">
    <location>
        <begin position="63"/>
        <end position="98"/>
    </location>
</feature>
<name>A0A0G4FPL3_VITBC</name>
<accession>A0A0G4FPL3</accession>
<feature type="compositionally biased region" description="Basic and acidic residues" evidence="1">
    <location>
        <begin position="63"/>
        <end position="74"/>
    </location>
</feature>
<dbReference type="VEuPathDB" id="CryptoDB:Vbra_15924"/>
<evidence type="ECO:0000313" key="2">
    <source>
        <dbReference type="EMBL" id="CEM15948.1"/>
    </source>
</evidence>
<feature type="compositionally biased region" description="Basic and acidic residues" evidence="1">
    <location>
        <begin position="89"/>
        <end position="98"/>
    </location>
</feature>
<dbReference type="Proteomes" id="UP000041254">
    <property type="component" value="Unassembled WGS sequence"/>
</dbReference>
<evidence type="ECO:0000313" key="3">
    <source>
        <dbReference type="Proteomes" id="UP000041254"/>
    </source>
</evidence>